<dbReference type="GO" id="GO:0003676">
    <property type="term" value="F:nucleic acid binding"/>
    <property type="evidence" value="ECO:0007669"/>
    <property type="project" value="InterPro"/>
</dbReference>
<dbReference type="EMBL" id="KZ613948">
    <property type="protein sequence ID" value="PMD38473.1"/>
    <property type="molecule type" value="Genomic_DNA"/>
</dbReference>
<organism evidence="2 3">
    <name type="scientific">Hyaloscypha variabilis (strain UAMH 11265 / GT02V1 / F)</name>
    <name type="common">Meliniomyces variabilis</name>
    <dbReference type="NCBI Taxonomy" id="1149755"/>
    <lineage>
        <taxon>Eukaryota</taxon>
        <taxon>Fungi</taxon>
        <taxon>Dikarya</taxon>
        <taxon>Ascomycota</taxon>
        <taxon>Pezizomycotina</taxon>
        <taxon>Leotiomycetes</taxon>
        <taxon>Helotiales</taxon>
        <taxon>Hyaloscyphaceae</taxon>
        <taxon>Hyaloscypha</taxon>
        <taxon>Hyaloscypha variabilis</taxon>
    </lineage>
</organism>
<dbReference type="Proteomes" id="UP000235786">
    <property type="component" value="Unassembled WGS sequence"/>
</dbReference>
<dbReference type="InterPro" id="IPR035979">
    <property type="entry name" value="RBD_domain_sf"/>
</dbReference>
<evidence type="ECO:0000313" key="3">
    <source>
        <dbReference type="Proteomes" id="UP000235786"/>
    </source>
</evidence>
<proteinExistence type="predicted"/>
<sequence length="521" mass="57328">MAQDIAFSPAPQMELLDNILREKFGGRDTWITADFLDVDRCIPGIPAAYKQEQQENRAVYIKGLFHGWQNEAFARLVANFGAMEKAPCLISLTSEHTFRWAIMATAADAEKLLTGMHWMMFHGQSLKTSMAIAPGRTVHLLTRRSSAQLPTPPYTPLHDLGEDVAHGHPSHASNKDPKGKMKENILLLAEYTTPTAKAGSAALLKEDTPSLKDSEFNPASNAAVALKEPAGLSRSEVIIRIQASSDTEEEIAHAPSQPAPFIPLATSWANIASAANPTTSIVELHSTRSASGRLRSVGRIPSVVRTERYADNQESQSEQMRVVFLLNLPNNLTLQDISNGVQEGPLVQIVFGFDEVEQSRYAGVVFQYAKDAELFHQVLMKERAESRPERFRFIMEAVRGDPFPADEVIKAMADPKICASRRLTMVKKAFFFVFGERHLTNLCNKIAGEENVQLVWLYNGGNATVVFSNVAAAMKMKTELDRLTAGAGLPGGQPAVWQGLQTTYSKDPCQVPLVLTTVINN</sequence>
<evidence type="ECO:0000256" key="1">
    <source>
        <dbReference type="SAM" id="MobiDB-lite"/>
    </source>
</evidence>
<dbReference type="STRING" id="1149755.A0A2J6RIW9"/>
<evidence type="ECO:0008006" key="4">
    <source>
        <dbReference type="Google" id="ProtNLM"/>
    </source>
</evidence>
<reference evidence="2 3" key="1">
    <citation type="submission" date="2016-04" db="EMBL/GenBank/DDBJ databases">
        <title>A degradative enzymes factory behind the ericoid mycorrhizal symbiosis.</title>
        <authorList>
            <consortium name="DOE Joint Genome Institute"/>
            <person name="Martino E."/>
            <person name="Morin E."/>
            <person name="Grelet G."/>
            <person name="Kuo A."/>
            <person name="Kohler A."/>
            <person name="Daghino S."/>
            <person name="Barry K."/>
            <person name="Choi C."/>
            <person name="Cichocki N."/>
            <person name="Clum A."/>
            <person name="Copeland A."/>
            <person name="Hainaut M."/>
            <person name="Haridas S."/>
            <person name="Labutti K."/>
            <person name="Lindquist E."/>
            <person name="Lipzen A."/>
            <person name="Khouja H.-R."/>
            <person name="Murat C."/>
            <person name="Ohm R."/>
            <person name="Olson A."/>
            <person name="Spatafora J."/>
            <person name="Veneault-Fourrey C."/>
            <person name="Henrissat B."/>
            <person name="Grigoriev I."/>
            <person name="Martin F."/>
            <person name="Perotto S."/>
        </authorList>
    </citation>
    <scope>NUCLEOTIDE SEQUENCE [LARGE SCALE GENOMIC DNA]</scope>
    <source>
        <strain evidence="2 3">F</strain>
    </source>
</reference>
<feature type="region of interest" description="Disordered" evidence="1">
    <location>
        <begin position="145"/>
        <end position="179"/>
    </location>
</feature>
<keyword evidence="3" id="KW-1185">Reference proteome</keyword>
<protein>
    <recommendedName>
        <fullName evidence="4">RRM domain-containing protein</fullName>
    </recommendedName>
</protein>
<dbReference type="SUPFAM" id="SSF54928">
    <property type="entry name" value="RNA-binding domain, RBD"/>
    <property type="match status" value="1"/>
</dbReference>
<name>A0A2J6RIW9_HYAVF</name>
<dbReference type="OrthoDB" id="77405at2759"/>
<accession>A0A2J6RIW9</accession>
<gene>
    <name evidence="2" type="ORF">L207DRAFT_568116</name>
</gene>
<dbReference type="AlphaFoldDB" id="A0A2J6RIW9"/>
<evidence type="ECO:0000313" key="2">
    <source>
        <dbReference type="EMBL" id="PMD38473.1"/>
    </source>
</evidence>